<reference evidence="4" key="1">
    <citation type="submission" date="2017-09" db="EMBL/GenBank/DDBJ databases">
        <title>Depth-based differentiation of microbial function through sediment-hosted aquifers and enrichment of novel symbionts in the deep terrestrial subsurface.</title>
        <authorList>
            <person name="Probst A.J."/>
            <person name="Ladd B."/>
            <person name="Jarett J.K."/>
            <person name="Geller-Mcgrath D.E."/>
            <person name="Sieber C.M.K."/>
            <person name="Emerson J.B."/>
            <person name="Anantharaman K."/>
            <person name="Thomas B.C."/>
            <person name="Malmstrom R."/>
            <person name="Stieglmeier M."/>
            <person name="Klingl A."/>
            <person name="Woyke T."/>
            <person name="Ryan C.M."/>
            <person name="Banfield J.F."/>
        </authorList>
    </citation>
    <scope>NUCLEOTIDE SEQUENCE [LARGE SCALE GENOMIC DNA]</scope>
</reference>
<accession>A0A2M8KLD5</accession>
<proteinExistence type="predicted"/>
<keyword evidence="2" id="KW-0004">4Fe-4S</keyword>
<gene>
    <name evidence="3" type="ORF">COU86_02410</name>
</gene>
<comment type="cofactor">
    <cofactor evidence="1">
        <name>[4Fe-4S] cluster</name>
        <dbReference type="ChEBI" id="CHEBI:49883"/>
    </cofactor>
</comment>
<name>A0A2M8KLD5_9BACT</name>
<dbReference type="GO" id="GO:0030488">
    <property type="term" value="P:tRNA methylation"/>
    <property type="evidence" value="ECO:0007669"/>
    <property type="project" value="TreeGrafter"/>
</dbReference>
<dbReference type="PANTHER" id="PTHR30544">
    <property type="entry name" value="23S RRNA METHYLTRANSFERASE"/>
    <property type="match status" value="1"/>
</dbReference>
<evidence type="ECO:0000256" key="1">
    <source>
        <dbReference type="ARBA" id="ARBA00001966"/>
    </source>
</evidence>
<dbReference type="PANTHER" id="PTHR30544:SF5">
    <property type="entry name" value="RADICAL SAM CORE DOMAIN-CONTAINING PROTEIN"/>
    <property type="match status" value="1"/>
</dbReference>
<dbReference type="GO" id="GO:0051539">
    <property type="term" value="F:4 iron, 4 sulfur cluster binding"/>
    <property type="evidence" value="ECO:0007669"/>
    <property type="project" value="UniProtKB-KW"/>
</dbReference>
<evidence type="ECO:0000256" key="2">
    <source>
        <dbReference type="ARBA" id="ARBA00022485"/>
    </source>
</evidence>
<evidence type="ECO:0000313" key="3">
    <source>
        <dbReference type="EMBL" id="PJE60728.1"/>
    </source>
</evidence>
<organism evidence="3 4">
    <name type="scientific">Candidatus Roizmanbacteria bacterium CG10_big_fil_rev_8_21_14_0_10_36_26</name>
    <dbReference type="NCBI Taxonomy" id="1974851"/>
    <lineage>
        <taxon>Bacteria</taxon>
        <taxon>Candidatus Roizmaniibacteriota</taxon>
    </lineage>
</organism>
<comment type="caution">
    <text evidence="3">The sequence shown here is derived from an EMBL/GenBank/DDBJ whole genome shotgun (WGS) entry which is preliminary data.</text>
</comment>
<dbReference type="InterPro" id="IPR013785">
    <property type="entry name" value="Aldolase_TIM"/>
</dbReference>
<evidence type="ECO:0008006" key="5">
    <source>
        <dbReference type="Google" id="ProtNLM"/>
    </source>
</evidence>
<dbReference type="InterPro" id="IPR040072">
    <property type="entry name" value="Methyltransferase_A"/>
</dbReference>
<keyword evidence="2" id="KW-0408">Iron</keyword>
<evidence type="ECO:0000313" key="4">
    <source>
        <dbReference type="Proteomes" id="UP000231434"/>
    </source>
</evidence>
<dbReference type="EMBL" id="PFEB01000031">
    <property type="protein sequence ID" value="PJE60728.1"/>
    <property type="molecule type" value="Genomic_DNA"/>
</dbReference>
<keyword evidence="2" id="KW-0411">Iron-sulfur</keyword>
<keyword evidence="2" id="KW-0479">Metal-binding</keyword>
<dbReference type="Gene3D" id="3.20.20.70">
    <property type="entry name" value="Aldolase class I"/>
    <property type="match status" value="1"/>
</dbReference>
<dbReference type="Proteomes" id="UP000231434">
    <property type="component" value="Unassembled WGS sequence"/>
</dbReference>
<sequence length="90" mass="9870">MINEYILISGVNDQPKHARSLVQLIGRGNPDLVHINLIPYNSVVGVTFKRSSLKSVHAFARILTDHGIQNTFRVIMGDDIKAACGQLATT</sequence>
<protein>
    <recommendedName>
        <fullName evidence="5">23S rRNA (Adenine(2503)-C(2))-methyltransferase RlmN</fullName>
    </recommendedName>
</protein>
<dbReference type="AlphaFoldDB" id="A0A2M8KLD5"/>
<dbReference type="GO" id="GO:0070475">
    <property type="term" value="P:rRNA base methylation"/>
    <property type="evidence" value="ECO:0007669"/>
    <property type="project" value="TreeGrafter"/>
</dbReference>